<dbReference type="AlphaFoldDB" id="A0A4Y2EUM0"/>
<sequence length="345" mass="38393">MAVKVQESLPSKYIRIFVVVSCYWFVSISLVFVNKYLLSSDHFKINAPLFVTCFQCVVTVALCSVLSFLAAVVPSLISFPSVKISVGILRAVLPLSLIFVAMITFNNLCLKYVGVPFYYIGRSLTTVFNVILTFTVLHQKVSFQSIMCCVFIIFGFALGVNEEGTAGSLSIEGVLYGVSASFFVSLYSIYMKKILPVVDGSIWALTFYNNINAIILFIPLMIVFGEMSSIFDFELLTDSYFWTLMTIGGTFGFAIGYVTGLQIKVTSPLTHNISGTAKACAQTVVAVMWFNEKKSTLWWLSNSMVLLGSAAYTRVRQLEMMVEHQKAKQRRDVESNIGEKPSIKD</sequence>
<feature type="transmembrane region" description="Helical" evidence="6">
    <location>
        <begin position="13"/>
        <end position="37"/>
    </location>
</feature>
<evidence type="ECO:0000256" key="3">
    <source>
        <dbReference type="ARBA" id="ARBA00022989"/>
    </source>
</evidence>
<dbReference type="Proteomes" id="UP000499080">
    <property type="component" value="Unassembled WGS sequence"/>
</dbReference>
<feature type="transmembrane region" description="Helical" evidence="6">
    <location>
        <begin position="239"/>
        <end position="259"/>
    </location>
</feature>
<evidence type="ECO:0000259" key="7">
    <source>
        <dbReference type="Pfam" id="PF03151"/>
    </source>
</evidence>
<reference evidence="8 9" key="1">
    <citation type="journal article" date="2019" name="Sci. Rep.">
        <title>Orb-weaving spider Araneus ventricosus genome elucidates the spidroin gene catalogue.</title>
        <authorList>
            <person name="Kono N."/>
            <person name="Nakamura H."/>
            <person name="Ohtoshi R."/>
            <person name="Moran D.A.P."/>
            <person name="Shinohara A."/>
            <person name="Yoshida Y."/>
            <person name="Fujiwara M."/>
            <person name="Mori M."/>
            <person name="Tomita M."/>
            <person name="Arakawa K."/>
        </authorList>
    </citation>
    <scope>NUCLEOTIDE SEQUENCE [LARGE SCALE GENOMIC DNA]</scope>
</reference>
<accession>A0A4Y2EUM0</accession>
<evidence type="ECO:0000313" key="8">
    <source>
        <dbReference type="EMBL" id="GBM31868.1"/>
    </source>
</evidence>
<feature type="transmembrane region" description="Helical" evidence="6">
    <location>
        <begin position="49"/>
        <end position="72"/>
    </location>
</feature>
<gene>
    <name evidence="8" type="primary">Slc35c1_1</name>
    <name evidence="8" type="ORF">AVEN_183276_2</name>
</gene>
<comment type="subcellular location">
    <subcellularLocation>
        <location evidence="1">Membrane</location>
        <topology evidence="1">Multi-pass membrane protein</topology>
    </subcellularLocation>
</comment>
<dbReference type="PANTHER" id="PTHR11132">
    <property type="entry name" value="SOLUTE CARRIER FAMILY 35"/>
    <property type="match status" value="1"/>
</dbReference>
<feature type="transmembrane region" description="Helical" evidence="6">
    <location>
        <begin position="117"/>
        <end position="137"/>
    </location>
</feature>
<protein>
    <submittedName>
        <fullName evidence="8">GDP-fucose transporter 1</fullName>
    </submittedName>
</protein>
<feature type="transmembrane region" description="Helical" evidence="6">
    <location>
        <begin position="143"/>
        <end position="161"/>
    </location>
</feature>
<keyword evidence="3 6" id="KW-1133">Transmembrane helix</keyword>
<feature type="domain" description="Sugar phosphate transporter" evidence="7">
    <location>
        <begin position="15"/>
        <end position="312"/>
    </location>
</feature>
<feature type="transmembrane region" description="Helical" evidence="6">
    <location>
        <begin position="84"/>
        <end position="105"/>
    </location>
</feature>
<feature type="transmembrane region" description="Helical" evidence="6">
    <location>
        <begin position="202"/>
        <end position="227"/>
    </location>
</feature>
<dbReference type="EMBL" id="BGPR01000693">
    <property type="protein sequence ID" value="GBM31868.1"/>
    <property type="molecule type" value="Genomic_DNA"/>
</dbReference>
<proteinExistence type="predicted"/>
<evidence type="ECO:0000256" key="1">
    <source>
        <dbReference type="ARBA" id="ARBA00004141"/>
    </source>
</evidence>
<evidence type="ECO:0000256" key="5">
    <source>
        <dbReference type="SAM" id="MobiDB-lite"/>
    </source>
</evidence>
<keyword evidence="4 6" id="KW-0472">Membrane</keyword>
<evidence type="ECO:0000256" key="4">
    <source>
        <dbReference type="ARBA" id="ARBA00023136"/>
    </source>
</evidence>
<dbReference type="OrthoDB" id="5547497at2759"/>
<feature type="region of interest" description="Disordered" evidence="5">
    <location>
        <begin position="326"/>
        <end position="345"/>
    </location>
</feature>
<dbReference type="InterPro" id="IPR050186">
    <property type="entry name" value="TPT_transporter"/>
</dbReference>
<evidence type="ECO:0000256" key="6">
    <source>
        <dbReference type="SAM" id="Phobius"/>
    </source>
</evidence>
<dbReference type="Pfam" id="PF03151">
    <property type="entry name" value="TPT"/>
    <property type="match status" value="1"/>
</dbReference>
<evidence type="ECO:0000256" key="2">
    <source>
        <dbReference type="ARBA" id="ARBA00022692"/>
    </source>
</evidence>
<name>A0A4Y2EUM0_ARAVE</name>
<keyword evidence="2 6" id="KW-0812">Transmembrane</keyword>
<keyword evidence="9" id="KW-1185">Reference proteome</keyword>
<organism evidence="8 9">
    <name type="scientific">Araneus ventricosus</name>
    <name type="common">Orbweaver spider</name>
    <name type="synonym">Epeira ventricosa</name>
    <dbReference type="NCBI Taxonomy" id="182803"/>
    <lineage>
        <taxon>Eukaryota</taxon>
        <taxon>Metazoa</taxon>
        <taxon>Ecdysozoa</taxon>
        <taxon>Arthropoda</taxon>
        <taxon>Chelicerata</taxon>
        <taxon>Arachnida</taxon>
        <taxon>Araneae</taxon>
        <taxon>Araneomorphae</taxon>
        <taxon>Entelegynae</taxon>
        <taxon>Araneoidea</taxon>
        <taxon>Araneidae</taxon>
        <taxon>Araneus</taxon>
    </lineage>
</organism>
<dbReference type="InterPro" id="IPR004853">
    <property type="entry name" value="Sugar_P_trans_dom"/>
</dbReference>
<dbReference type="GO" id="GO:0016020">
    <property type="term" value="C:membrane"/>
    <property type="evidence" value="ECO:0007669"/>
    <property type="project" value="UniProtKB-SubCell"/>
</dbReference>
<evidence type="ECO:0000313" key="9">
    <source>
        <dbReference type="Proteomes" id="UP000499080"/>
    </source>
</evidence>
<feature type="transmembrane region" description="Helical" evidence="6">
    <location>
        <begin position="173"/>
        <end position="190"/>
    </location>
</feature>
<comment type="caution">
    <text evidence="8">The sequence shown here is derived from an EMBL/GenBank/DDBJ whole genome shotgun (WGS) entry which is preliminary data.</text>
</comment>